<evidence type="ECO:0000256" key="3">
    <source>
        <dbReference type="ARBA" id="ARBA00022553"/>
    </source>
</evidence>
<evidence type="ECO:0000256" key="7">
    <source>
        <dbReference type="ARBA" id="ARBA00022840"/>
    </source>
</evidence>
<keyword evidence="3" id="KW-0597">Phosphoprotein</keyword>
<keyword evidence="9" id="KW-0472">Membrane</keyword>
<feature type="transmembrane region" description="Helical" evidence="9">
    <location>
        <begin position="136"/>
        <end position="154"/>
    </location>
</feature>
<evidence type="ECO:0000256" key="4">
    <source>
        <dbReference type="ARBA" id="ARBA00022679"/>
    </source>
</evidence>
<feature type="transmembrane region" description="Helical" evidence="9">
    <location>
        <begin position="65"/>
        <end position="82"/>
    </location>
</feature>
<sequence length="409" mass="47244">MDKSLNKVISFNWTNRHRRWRRRMNAIIDQRKWHWPDYFLFLMRTVWFIFNGYAIFVSSTRSEKWIILLWAACSYLIPHLFYRPRFIKFQYYLMAEVLLTGSLFIYLSSQYEITVTYSFLLVPILTVAYACQAKPLIWLGPILVVGTWAGSLFISKDFFAIFIDTVIFYGIGFCLGRVTIVNKANKELIASIEAKNKDLEYYSKKIEELTIKEERNRVSQDLHDTVGHIFTSVITSLDALPFIYQADKKEAEKSIKEISDLARNGLNDVRKTIHHMSPTSHRTLVESVKELIADFMKHTATDIQLNVEGESVIISERVKFTIIRCIQEGLTNAKRHGQATFIKVNISFKQEELMVHIEDNGNGCDELNLGFGLRSMKDRISALAGTVNFDSKLNSGMKITCNIPMAKEV</sequence>
<dbReference type="InterPro" id="IPR050482">
    <property type="entry name" value="Sensor_HK_TwoCompSys"/>
</dbReference>
<feature type="domain" description="Signal transduction histidine kinase subgroup 3 dimerisation and phosphoacceptor" evidence="11">
    <location>
        <begin position="214"/>
        <end position="279"/>
    </location>
</feature>
<feature type="transmembrane region" description="Helical" evidence="9">
    <location>
        <begin position="160"/>
        <end position="180"/>
    </location>
</feature>
<dbReference type="EC" id="2.7.13.3" evidence="2"/>
<dbReference type="PANTHER" id="PTHR24421">
    <property type="entry name" value="NITRATE/NITRITE SENSOR PROTEIN NARX-RELATED"/>
    <property type="match status" value="1"/>
</dbReference>
<feature type="domain" description="Histidine kinase/HSP90-like ATPase" evidence="10">
    <location>
        <begin position="322"/>
        <end position="406"/>
    </location>
</feature>
<dbReference type="GO" id="GO:0005524">
    <property type="term" value="F:ATP binding"/>
    <property type="evidence" value="ECO:0007669"/>
    <property type="project" value="UniProtKB-KW"/>
</dbReference>
<dbReference type="GO" id="GO:0000155">
    <property type="term" value="F:phosphorelay sensor kinase activity"/>
    <property type="evidence" value="ECO:0007669"/>
    <property type="project" value="InterPro"/>
</dbReference>
<proteinExistence type="predicted"/>
<dbReference type="CDD" id="cd16917">
    <property type="entry name" value="HATPase_UhpB-NarQ-NarX-like"/>
    <property type="match status" value="1"/>
</dbReference>
<accession>A0A3S9V493</accession>
<evidence type="ECO:0000256" key="9">
    <source>
        <dbReference type="SAM" id="Phobius"/>
    </source>
</evidence>
<keyword evidence="13" id="KW-1185">Reference proteome</keyword>
<dbReference type="GO" id="GO:0016020">
    <property type="term" value="C:membrane"/>
    <property type="evidence" value="ECO:0007669"/>
    <property type="project" value="InterPro"/>
</dbReference>
<evidence type="ECO:0000313" key="12">
    <source>
        <dbReference type="EMBL" id="AZS17351.1"/>
    </source>
</evidence>
<evidence type="ECO:0000313" key="13">
    <source>
        <dbReference type="Proteomes" id="UP000270678"/>
    </source>
</evidence>
<reference evidence="13" key="1">
    <citation type="submission" date="2018-12" db="EMBL/GenBank/DDBJ databases">
        <title>Complete genome sequence of Paenibacillus sp. MBLB1234.</title>
        <authorList>
            <person name="Nam Y.-D."/>
            <person name="Kang J."/>
            <person name="Chung W.-H."/>
            <person name="Park Y.S."/>
        </authorList>
    </citation>
    <scope>NUCLEOTIDE SEQUENCE [LARGE SCALE GENOMIC DNA]</scope>
    <source>
        <strain evidence="13">MBLB1234</strain>
    </source>
</reference>
<dbReference type="PANTHER" id="PTHR24421:SF10">
    <property type="entry name" value="NITRATE_NITRITE SENSOR PROTEIN NARQ"/>
    <property type="match status" value="1"/>
</dbReference>
<evidence type="ECO:0000256" key="2">
    <source>
        <dbReference type="ARBA" id="ARBA00012438"/>
    </source>
</evidence>
<comment type="catalytic activity">
    <reaction evidence="1">
        <text>ATP + protein L-histidine = ADP + protein N-phospho-L-histidine.</text>
        <dbReference type="EC" id="2.7.13.3"/>
    </reaction>
</comment>
<feature type="transmembrane region" description="Helical" evidence="9">
    <location>
        <begin position="38"/>
        <end position="59"/>
    </location>
</feature>
<evidence type="ECO:0000256" key="8">
    <source>
        <dbReference type="ARBA" id="ARBA00023012"/>
    </source>
</evidence>
<dbReference type="InterPro" id="IPR036890">
    <property type="entry name" value="HATPase_C_sf"/>
</dbReference>
<dbReference type="GO" id="GO:0046983">
    <property type="term" value="F:protein dimerization activity"/>
    <property type="evidence" value="ECO:0007669"/>
    <property type="project" value="InterPro"/>
</dbReference>
<dbReference type="OrthoDB" id="9781904at2"/>
<evidence type="ECO:0000256" key="1">
    <source>
        <dbReference type="ARBA" id="ARBA00000085"/>
    </source>
</evidence>
<feature type="transmembrane region" description="Helical" evidence="9">
    <location>
        <begin position="89"/>
        <end position="107"/>
    </location>
</feature>
<protein>
    <recommendedName>
        <fullName evidence="2">histidine kinase</fullName>
        <ecNumber evidence="2">2.7.13.3</ecNumber>
    </recommendedName>
</protein>
<keyword evidence="5" id="KW-0547">Nucleotide-binding</keyword>
<organism evidence="12 13">
    <name type="scientific">Paenibacillus lutimineralis</name>
    <dbReference type="NCBI Taxonomy" id="2707005"/>
    <lineage>
        <taxon>Bacteria</taxon>
        <taxon>Bacillati</taxon>
        <taxon>Bacillota</taxon>
        <taxon>Bacilli</taxon>
        <taxon>Bacillales</taxon>
        <taxon>Paenibacillaceae</taxon>
        <taxon>Paenibacillus</taxon>
    </lineage>
</organism>
<dbReference type="AlphaFoldDB" id="A0A3S9V493"/>
<dbReference type="Gene3D" id="3.30.565.10">
    <property type="entry name" value="Histidine kinase-like ATPase, C-terminal domain"/>
    <property type="match status" value="1"/>
</dbReference>
<dbReference type="KEGG" id="plut:EI981_24910"/>
<dbReference type="Pfam" id="PF07730">
    <property type="entry name" value="HisKA_3"/>
    <property type="match status" value="1"/>
</dbReference>
<keyword evidence="6 12" id="KW-0418">Kinase</keyword>
<gene>
    <name evidence="12" type="ORF">EI981_24910</name>
</gene>
<dbReference type="Proteomes" id="UP000270678">
    <property type="component" value="Chromosome"/>
</dbReference>
<name>A0A3S9V493_9BACL</name>
<dbReference type="Gene3D" id="1.20.5.1930">
    <property type="match status" value="1"/>
</dbReference>
<keyword evidence="4" id="KW-0808">Transferase</keyword>
<keyword evidence="8" id="KW-0902">Two-component regulatory system</keyword>
<evidence type="ECO:0000259" key="11">
    <source>
        <dbReference type="Pfam" id="PF07730"/>
    </source>
</evidence>
<keyword evidence="7" id="KW-0067">ATP-binding</keyword>
<evidence type="ECO:0000256" key="5">
    <source>
        <dbReference type="ARBA" id="ARBA00022741"/>
    </source>
</evidence>
<evidence type="ECO:0000256" key="6">
    <source>
        <dbReference type="ARBA" id="ARBA00022777"/>
    </source>
</evidence>
<dbReference type="InterPro" id="IPR003594">
    <property type="entry name" value="HATPase_dom"/>
</dbReference>
<dbReference type="SUPFAM" id="SSF55874">
    <property type="entry name" value="ATPase domain of HSP90 chaperone/DNA topoisomerase II/histidine kinase"/>
    <property type="match status" value="1"/>
</dbReference>
<dbReference type="Pfam" id="PF02518">
    <property type="entry name" value="HATPase_c"/>
    <property type="match status" value="1"/>
</dbReference>
<dbReference type="InterPro" id="IPR011712">
    <property type="entry name" value="Sig_transdc_His_kin_sub3_dim/P"/>
</dbReference>
<feature type="transmembrane region" description="Helical" evidence="9">
    <location>
        <begin position="113"/>
        <end position="131"/>
    </location>
</feature>
<keyword evidence="9" id="KW-1133">Transmembrane helix</keyword>
<keyword evidence="9" id="KW-0812">Transmembrane</keyword>
<dbReference type="EMBL" id="CP034346">
    <property type="protein sequence ID" value="AZS17351.1"/>
    <property type="molecule type" value="Genomic_DNA"/>
</dbReference>
<evidence type="ECO:0000259" key="10">
    <source>
        <dbReference type="Pfam" id="PF02518"/>
    </source>
</evidence>